<name>A0A4Y8RMC9_9HYPH</name>
<organism evidence="2 3">
    <name type="scientific">Jiella endophytica</name>
    <dbReference type="NCBI Taxonomy" id="2558362"/>
    <lineage>
        <taxon>Bacteria</taxon>
        <taxon>Pseudomonadati</taxon>
        <taxon>Pseudomonadota</taxon>
        <taxon>Alphaproteobacteria</taxon>
        <taxon>Hyphomicrobiales</taxon>
        <taxon>Aurantimonadaceae</taxon>
        <taxon>Jiella</taxon>
    </lineage>
</organism>
<proteinExistence type="predicted"/>
<dbReference type="Proteomes" id="UP000298179">
    <property type="component" value="Unassembled WGS sequence"/>
</dbReference>
<dbReference type="EMBL" id="SOZD01000003">
    <property type="protein sequence ID" value="TFF23370.1"/>
    <property type="molecule type" value="Genomic_DNA"/>
</dbReference>
<accession>A0A4Y8RMC9</accession>
<evidence type="ECO:0000259" key="1">
    <source>
        <dbReference type="Pfam" id="PF18557"/>
    </source>
</evidence>
<evidence type="ECO:0000313" key="3">
    <source>
        <dbReference type="Proteomes" id="UP000298179"/>
    </source>
</evidence>
<comment type="caution">
    <text evidence="2">The sequence shown here is derived from an EMBL/GenBank/DDBJ whole genome shotgun (WGS) entry which is preliminary data.</text>
</comment>
<dbReference type="AlphaFoldDB" id="A0A4Y8RMC9"/>
<dbReference type="InterPro" id="IPR041649">
    <property type="entry name" value="NepR"/>
</dbReference>
<protein>
    <recommendedName>
        <fullName evidence="1">Anti-sigma factor NepR domain-containing protein</fullName>
    </recommendedName>
</protein>
<dbReference type="OrthoDB" id="8454456at2"/>
<dbReference type="Pfam" id="PF18557">
    <property type="entry name" value="NepR"/>
    <property type="match status" value="1"/>
</dbReference>
<evidence type="ECO:0000313" key="2">
    <source>
        <dbReference type="EMBL" id="TFF23370.1"/>
    </source>
</evidence>
<gene>
    <name evidence="2" type="ORF">E3C22_11630</name>
</gene>
<reference evidence="2 3" key="1">
    <citation type="submission" date="2019-03" db="EMBL/GenBank/DDBJ databases">
        <title>Jiella endophytica sp. nov., a novel endophytic bacterium isolated from root of Ficus microcarpa Linn. f.</title>
        <authorList>
            <person name="Tuo L."/>
        </authorList>
    </citation>
    <scope>NUCLEOTIDE SEQUENCE [LARGE SCALE GENOMIC DNA]</scope>
    <source>
        <strain evidence="2 3">CBS5Q-3</strain>
    </source>
</reference>
<feature type="domain" description="Anti-sigma factor NepR" evidence="1">
    <location>
        <begin position="21"/>
        <end position="53"/>
    </location>
</feature>
<keyword evidence="3" id="KW-1185">Reference proteome</keyword>
<sequence length="61" mass="6629">MQTGQTQKSQRTGSELGIGASIGKQLKAYYDDVASEPVPDRFLSLLDALDQAESASKKNRE</sequence>